<keyword evidence="2" id="KW-0378">Hydrolase</keyword>
<evidence type="ECO:0000313" key="5">
    <source>
        <dbReference type="Proteomes" id="UP000187412"/>
    </source>
</evidence>
<dbReference type="PANTHER" id="PTHR48081">
    <property type="entry name" value="AB HYDROLASE SUPERFAMILY PROTEIN C4A8.06C"/>
    <property type="match status" value="1"/>
</dbReference>
<dbReference type="Pfam" id="PF20434">
    <property type="entry name" value="BD-FAE"/>
    <property type="match status" value="1"/>
</dbReference>
<dbReference type="RefSeq" id="WP_076111363.1">
    <property type="nucleotide sequence ID" value="NZ_MPTB01000018.1"/>
</dbReference>
<dbReference type="EMBL" id="MPTB01000018">
    <property type="protein sequence ID" value="OMD46898.1"/>
    <property type="molecule type" value="Genomic_DNA"/>
</dbReference>
<feature type="domain" description="BD-FAE-like" evidence="3">
    <location>
        <begin position="38"/>
        <end position="228"/>
    </location>
</feature>
<gene>
    <name evidence="4" type="ORF">BSK56_15530</name>
</gene>
<dbReference type="SUPFAM" id="SSF53474">
    <property type="entry name" value="alpha/beta-Hydrolases"/>
    <property type="match status" value="1"/>
</dbReference>
<dbReference type="InterPro" id="IPR050300">
    <property type="entry name" value="GDXG_lipolytic_enzyme"/>
</dbReference>
<protein>
    <recommendedName>
        <fullName evidence="3">BD-FAE-like domain-containing protein</fullName>
    </recommendedName>
</protein>
<comment type="caution">
    <text evidence="4">The sequence shown here is derived from an EMBL/GenBank/DDBJ whole genome shotgun (WGS) entry which is preliminary data.</text>
</comment>
<name>A0ABX3H8V6_PAEBO</name>
<evidence type="ECO:0000259" key="3">
    <source>
        <dbReference type="Pfam" id="PF20434"/>
    </source>
</evidence>
<dbReference type="InterPro" id="IPR029058">
    <property type="entry name" value="AB_hydrolase_fold"/>
</dbReference>
<dbReference type="Proteomes" id="UP000187412">
    <property type="component" value="Unassembled WGS sequence"/>
</dbReference>
<dbReference type="Gene3D" id="3.40.50.1820">
    <property type="entry name" value="alpha/beta hydrolase"/>
    <property type="match status" value="1"/>
</dbReference>
<evidence type="ECO:0000313" key="4">
    <source>
        <dbReference type="EMBL" id="OMD46898.1"/>
    </source>
</evidence>
<proteinExistence type="inferred from homology"/>
<keyword evidence="5" id="KW-1185">Reference proteome</keyword>
<sequence>MKHESISVYRKVTKLFNFPIKELVYTSSAEYGELKMYVFEPPACDELRPAILFFHGAGFSAGKARPEQFQHHAHYFSALGFVSICVEYRPRHVEGLFSPVTGIKHAKTAVRQVRAQSALLGIDPCRIFVAGASAGGYLALCTAMIETVTDLPDDLSGDLSVSSVPDVLIIFNGGVDTAVLIEMFPELSVDLAGASPKDHVRGFLPPSLFFHGTQDENIPYATVEEFVDAMWKSGNDSRLVRFEGLDRLN</sequence>
<reference evidence="4 5" key="1">
    <citation type="submission" date="2016-10" db="EMBL/GenBank/DDBJ databases">
        <title>Paenibacillus species isolates.</title>
        <authorList>
            <person name="Beno S.M."/>
        </authorList>
    </citation>
    <scope>NUCLEOTIDE SEQUENCE [LARGE SCALE GENOMIC DNA]</scope>
    <source>
        <strain evidence="4 5">FSL H7-0744</strain>
    </source>
</reference>
<evidence type="ECO:0000256" key="1">
    <source>
        <dbReference type="ARBA" id="ARBA00010515"/>
    </source>
</evidence>
<dbReference type="PANTHER" id="PTHR48081:SF30">
    <property type="entry name" value="ACETYL-HYDROLASE LIPR-RELATED"/>
    <property type="match status" value="1"/>
</dbReference>
<comment type="similarity">
    <text evidence="1">Belongs to the 'GDXG' lipolytic enzyme family.</text>
</comment>
<organism evidence="4 5">
    <name type="scientific">Paenibacillus borealis</name>
    <dbReference type="NCBI Taxonomy" id="160799"/>
    <lineage>
        <taxon>Bacteria</taxon>
        <taxon>Bacillati</taxon>
        <taxon>Bacillota</taxon>
        <taxon>Bacilli</taxon>
        <taxon>Bacillales</taxon>
        <taxon>Paenibacillaceae</taxon>
        <taxon>Paenibacillus</taxon>
    </lineage>
</organism>
<accession>A0ABX3H8V6</accession>
<dbReference type="InterPro" id="IPR049492">
    <property type="entry name" value="BD-FAE-like_dom"/>
</dbReference>
<evidence type="ECO:0000256" key="2">
    <source>
        <dbReference type="ARBA" id="ARBA00022801"/>
    </source>
</evidence>